<dbReference type="CDD" id="cd19079">
    <property type="entry name" value="AKR_EcYajO-like"/>
    <property type="match status" value="1"/>
</dbReference>
<dbReference type="EMBL" id="JAWIZZ010000022">
    <property type="protein sequence ID" value="KAK5781996.1"/>
    <property type="molecule type" value="Genomic_DNA"/>
</dbReference>
<dbReference type="AlphaFoldDB" id="A0AAN7ZYY9"/>
<evidence type="ECO:0000259" key="2">
    <source>
        <dbReference type="Pfam" id="PF00248"/>
    </source>
</evidence>
<name>A0AAN7ZYY9_9SACH</name>
<dbReference type="Gene3D" id="3.20.20.100">
    <property type="entry name" value="NADP-dependent oxidoreductase domain"/>
    <property type="match status" value="1"/>
</dbReference>
<reference evidence="4" key="1">
    <citation type="submission" date="2023-07" db="EMBL/GenBank/DDBJ databases">
        <title>A draft genome of Kazachstania heterogenica Y-27499.</title>
        <authorList>
            <person name="Donic C."/>
            <person name="Kralova J.S."/>
            <person name="Fidel L."/>
            <person name="Ben-Dor S."/>
            <person name="Jung S."/>
        </authorList>
    </citation>
    <scope>NUCLEOTIDE SEQUENCE [LARGE SCALE GENOMIC DNA]</scope>
    <source>
        <strain evidence="4">Y27499</strain>
    </source>
</reference>
<accession>A0AAN7ZYY9</accession>
<keyword evidence="4" id="KW-1185">Reference proteome</keyword>
<organism evidence="3 4">
    <name type="scientific">Arxiozyma heterogenica</name>
    <dbReference type="NCBI Taxonomy" id="278026"/>
    <lineage>
        <taxon>Eukaryota</taxon>
        <taxon>Fungi</taxon>
        <taxon>Dikarya</taxon>
        <taxon>Ascomycota</taxon>
        <taxon>Saccharomycotina</taxon>
        <taxon>Saccharomycetes</taxon>
        <taxon>Saccharomycetales</taxon>
        <taxon>Saccharomycetaceae</taxon>
        <taxon>Arxiozyma</taxon>
    </lineage>
</organism>
<protein>
    <recommendedName>
        <fullName evidence="2">NADP-dependent oxidoreductase domain-containing protein</fullName>
    </recommendedName>
</protein>
<evidence type="ECO:0000256" key="1">
    <source>
        <dbReference type="ARBA" id="ARBA00023002"/>
    </source>
</evidence>
<dbReference type="PANTHER" id="PTHR43364:SF15">
    <property type="entry name" value="ARYL-ALCOHOL DEHYDROGENASE AAD16-RELATED"/>
    <property type="match status" value="1"/>
</dbReference>
<dbReference type="FunFam" id="3.20.20.100:FF:000004">
    <property type="entry name" value="Oxidoreductase, aldo/keto reductase"/>
    <property type="match status" value="1"/>
</dbReference>
<dbReference type="PANTHER" id="PTHR43364">
    <property type="entry name" value="NADH-SPECIFIC METHYLGLYOXAL REDUCTASE-RELATED"/>
    <property type="match status" value="1"/>
</dbReference>
<comment type="caution">
    <text evidence="3">The sequence shown here is derived from an EMBL/GenBank/DDBJ whole genome shotgun (WGS) entry which is preliminary data.</text>
</comment>
<gene>
    <name evidence="3" type="ORF">RI543_000482</name>
</gene>
<keyword evidence="1" id="KW-0560">Oxidoreductase</keyword>
<evidence type="ECO:0000313" key="3">
    <source>
        <dbReference type="EMBL" id="KAK5781996.1"/>
    </source>
</evidence>
<dbReference type="InterPro" id="IPR050523">
    <property type="entry name" value="AKR_Detox_Biosynth"/>
</dbReference>
<dbReference type="InterPro" id="IPR036812">
    <property type="entry name" value="NAD(P)_OxRdtase_dom_sf"/>
</dbReference>
<proteinExistence type="predicted"/>
<sequence>MSLVKQVPFGQTGIKISPIIVGCMSFGDLKWQSWTIENEDKVFEILKYAYDHGLRTFDTADVYSNGKSERLLGKFLKKYNIKRETVVIMTKVFFPVDEDMQVTYETMNKGLDTAEGIQLANQRGLSRKHIIAGVRNSVERLGTYIDVLQIHRLDHDTPVKEIMKTLNWVVEQGYTRYIGASTMRATEFVELQMIADKYNWFQFVNLQTQYNLLYREDERDLIPFAKRHGLAMTPWSPNAGGQLTRPVSKQKDTERGSKDAFFLPMTDANVEIINRVEKIAKKYNVSMAIVSTAWVLSKGFYPIVGINSIKRVEDAIEASMIQLSEDDIKYLEEPYKPSEYLLY</sequence>
<dbReference type="GO" id="GO:0005829">
    <property type="term" value="C:cytosol"/>
    <property type="evidence" value="ECO:0007669"/>
    <property type="project" value="UniProtKB-ARBA"/>
</dbReference>
<dbReference type="SUPFAM" id="SSF51430">
    <property type="entry name" value="NAD(P)-linked oxidoreductase"/>
    <property type="match status" value="1"/>
</dbReference>
<evidence type="ECO:0000313" key="4">
    <source>
        <dbReference type="Proteomes" id="UP001306508"/>
    </source>
</evidence>
<dbReference type="Proteomes" id="UP001306508">
    <property type="component" value="Unassembled WGS sequence"/>
</dbReference>
<dbReference type="InterPro" id="IPR023210">
    <property type="entry name" value="NADP_OxRdtase_dom"/>
</dbReference>
<dbReference type="Pfam" id="PF00248">
    <property type="entry name" value="Aldo_ket_red"/>
    <property type="match status" value="1"/>
</dbReference>
<dbReference type="GO" id="GO:0016491">
    <property type="term" value="F:oxidoreductase activity"/>
    <property type="evidence" value="ECO:0007669"/>
    <property type="project" value="UniProtKB-KW"/>
</dbReference>
<feature type="domain" description="NADP-dependent oxidoreductase" evidence="2">
    <location>
        <begin position="18"/>
        <end position="333"/>
    </location>
</feature>